<name>A0A1I1HR34_9GAMM</name>
<proteinExistence type="predicted"/>
<feature type="compositionally biased region" description="Low complexity" evidence="1">
    <location>
        <begin position="52"/>
        <end position="63"/>
    </location>
</feature>
<feature type="region of interest" description="Disordered" evidence="1">
    <location>
        <begin position="31"/>
        <end position="76"/>
    </location>
</feature>
<dbReference type="OrthoDB" id="6121607at2"/>
<evidence type="ECO:0000313" key="4">
    <source>
        <dbReference type="Proteomes" id="UP000199058"/>
    </source>
</evidence>
<keyword evidence="2" id="KW-1133">Transmembrane helix</keyword>
<sequence length="102" mass="11350">MQTNLKTLSRQYANGLLTKDDYRQARADLIDQAQDNDYTEPQTTIPLDDTESGSSEPTEPPSSANQRVDTSSGDDRKCRQKNQLLMSLIVLLAVALGYLAWS</sequence>
<evidence type="ECO:0000256" key="1">
    <source>
        <dbReference type="SAM" id="MobiDB-lite"/>
    </source>
</evidence>
<dbReference type="Proteomes" id="UP000199058">
    <property type="component" value="Unassembled WGS sequence"/>
</dbReference>
<keyword evidence="2" id="KW-0812">Transmembrane</keyword>
<evidence type="ECO:0008006" key="5">
    <source>
        <dbReference type="Google" id="ProtNLM"/>
    </source>
</evidence>
<keyword evidence="2" id="KW-0472">Membrane</keyword>
<keyword evidence="4" id="KW-1185">Reference proteome</keyword>
<evidence type="ECO:0000313" key="3">
    <source>
        <dbReference type="EMBL" id="SFC26326.1"/>
    </source>
</evidence>
<feature type="compositionally biased region" description="Polar residues" evidence="1">
    <location>
        <begin position="33"/>
        <end position="45"/>
    </location>
</feature>
<dbReference type="RefSeq" id="WP_091962789.1">
    <property type="nucleotide sequence ID" value="NZ_FOLH01000004.1"/>
</dbReference>
<reference evidence="3 4" key="1">
    <citation type="submission" date="2016-10" db="EMBL/GenBank/DDBJ databases">
        <authorList>
            <person name="de Groot N.N."/>
        </authorList>
    </citation>
    <scope>NUCLEOTIDE SEQUENCE [LARGE SCALE GENOMIC DNA]</scope>
    <source>
        <strain evidence="3 4">DSM 18438</strain>
    </source>
</reference>
<organism evidence="3 4">
    <name type="scientific">Marinospirillum celere</name>
    <dbReference type="NCBI Taxonomy" id="1122252"/>
    <lineage>
        <taxon>Bacteria</taxon>
        <taxon>Pseudomonadati</taxon>
        <taxon>Pseudomonadota</taxon>
        <taxon>Gammaproteobacteria</taxon>
        <taxon>Oceanospirillales</taxon>
        <taxon>Oceanospirillaceae</taxon>
        <taxon>Marinospirillum</taxon>
    </lineage>
</organism>
<evidence type="ECO:0000256" key="2">
    <source>
        <dbReference type="SAM" id="Phobius"/>
    </source>
</evidence>
<gene>
    <name evidence="3" type="ORF">SAMN05660443_1970</name>
</gene>
<protein>
    <recommendedName>
        <fullName evidence="5">SHOCT domain-containing protein</fullName>
    </recommendedName>
</protein>
<dbReference type="AlphaFoldDB" id="A0A1I1HR34"/>
<feature type="transmembrane region" description="Helical" evidence="2">
    <location>
        <begin position="84"/>
        <end position="101"/>
    </location>
</feature>
<accession>A0A1I1HR34</accession>
<dbReference type="STRING" id="1122252.SAMN05660443_1970"/>
<dbReference type="EMBL" id="FOLH01000004">
    <property type="protein sequence ID" value="SFC26326.1"/>
    <property type="molecule type" value="Genomic_DNA"/>
</dbReference>